<dbReference type="HOGENOM" id="CLU_031067_0_0_1"/>
<dbReference type="Pfam" id="PF04757">
    <property type="entry name" value="Pex2_Pex12"/>
    <property type="match status" value="1"/>
</dbReference>
<evidence type="ECO:0000256" key="8">
    <source>
        <dbReference type="ARBA" id="ARBA00022771"/>
    </source>
</evidence>
<evidence type="ECO:0000256" key="1">
    <source>
        <dbReference type="ARBA" id="ARBA00004585"/>
    </source>
</evidence>
<organism evidence="17 18">
    <name type="scientific">Huiozyma naganishii (strain ATCC MYA-139 / BCRC 22969 / CBS 8797 / KCTC 17520 / NBRC 10181 / NCYC 3082 / Yp74L-3)</name>
    <name type="common">Yeast</name>
    <name type="synonym">Kazachstania naganishii</name>
    <dbReference type="NCBI Taxonomy" id="1071383"/>
    <lineage>
        <taxon>Eukaryota</taxon>
        <taxon>Fungi</taxon>
        <taxon>Dikarya</taxon>
        <taxon>Ascomycota</taxon>
        <taxon>Saccharomycotina</taxon>
        <taxon>Saccharomycetes</taxon>
        <taxon>Saccharomycetales</taxon>
        <taxon>Saccharomycetaceae</taxon>
        <taxon>Huiozyma</taxon>
    </lineage>
</organism>
<name>J7S499_HUIN7</name>
<proteinExistence type="inferred from homology"/>
<dbReference type="GO" id="GO:1990757">
    <property type="term" value="F:ubiquitin ligase activator activity"/>
    <property type="evidence" value="ECO:0007669"/>
    <property type="project" value="EnsemblFungi"/>
</dbReference>
<dbReference type="EMBL" id="HE978326">
    <property type="protein sequence ID" value="CCK73072.1"/>
    <property type="molecule type" value="Genomic_DNA"/>
</dbReference>
<dbReference type="Gene3D" id="3.30.40.10">
    <property type="entry name" value="Zinc/RING finger domain, C3HC4 (zinc finger)"/>
    <property type="match status" value="1"/>
</dbReference>
<dbReference type="GO" id="GO:0005778">
    <property type="term" value="C:peroxisomal membrane"/>
    <property type="evidence" value="ECO:0007669"/>
    <property type="project" value="UniProtKB-SubCell"/>
</dbReference>
<dbReference type="InterPro" id="IPR017375">
    <property type="entry name" value="PEX12"/>
</dbReference>
<comment type="pathway">
    <text evidence="2">Protein modification; protein ubiquitination.</text>
</comment>
<evidence type="ECO:0000256" key="13">
    <source>
        <dbReference type="ARBA" id="ARBA00023140"/>
    </source>
</evidence>
<keyword evidence="18" id="KW-1185">Reference proteome</keyword>
<dbReference type="KEGG" id="kng:KNAG_0M02190"/>
<evidence type="ECO:0000256" key="7">
    <source>
        <dbReference type="ARBA" id="ARBA00022723"/>
    </source>
</evidence>
<keyword evidence="7" id="KW-0479">Metal-binding</keyword>
<evidence type="ECO:0000313" key="18">
    <source>
        <dbReference type="Proteomes" id="UP000006310"/>
    </source>
</evidence>
<dbReference type="GO" id="GO:0016562">
    <property type="term" value="P:protein import into peroxisome matrix, receptor recycling"/>
    <property type="evidence" value="ECO:0007669"/>
    <property type="project" value="EnsemblFungi"/>
</dbReference>
<dbReference type="GO" id="GO:0000209">
    <property type="term" value="P:protein polyubiquitination"/>
    <property type="evidence" value="ECO:0007669"/>
    <property type="project" value="EnsemblFungi"/>
</dbReference>
<keyword evidence="5" id="KW-0813">Transport</keyword>
<comment type="similarity">
    <text evidence="3">Belongs to the pex2/pex10/pex12 family.</text>
</comment>
<evidence type="ECO:0000256" key="10">
    <source>
        <dbReference type="ARBA" id="ARBA00022927"/>
    </source>
</evidence>
<dbReference type="OMA" id="QHYLARC"/>
<keyword evidence="13" id="KW-0576">Peroxisome</keyword>
<dbReference type="SUPFAM" id="SSF57850">
    <property type="entry name" value="RING/U-box"/>
    <property type="match status" value="1"/>
</dbReference>
<evidence type="ECO:0000259" key="16">
    <source>
        <dbReference type="Pfam" id="PF04757"/>
    </source>
</evidence>
<dbReference type="OrthoDB" id="107372at2759"/>
<accession>J7S499</accession>
<reference evidence="18" key="2">
    <citation type="submission" date="2012-08" db="EMBL/GenBank/DDBJ databases">
        <title>Genome sequence of Kazachstania naganishii.</title>
        <authorList>
            <person name="Gordon J.L."/>
            <person name="Armisen D."/>
            <person name="Proux-Wera E."/>
            <person name="OhEigeartaigh S.S."/>
            <person name="Byrne K.P."/>
            <person name="Wolfe K.H."/>
        </authorList>
    </citation>
    <scope>NUCLEOTIDE SEQUENCE [LARGE SCALE GENOMIC DNA]</scope>
    <source>
        <strain evidence="18">ATCC MYA-139 / BCRC 22969 / CBS 8797 / CCRC 22969 / KCTC 17520 / NBRC 10181 / NCYC 3082</strain>
    </source>
</reference>
<keyword evidence="6" id="KW-0812">Transmembrane</keyword>
<keyword evidence="8" id="KW-0863">Zinc-finger</keyword>
<dbReference type="GO" id="GO:0008270">
    <property type="term" value="F:zinc ion binding"/>
    <property type="evidence" value="ECO:0007669"/>
    <property type="project" value="UniProtKB-KW"/>
</dbReference>
<evidence type="ECO:0000256" key="9">
    <source>
        <dbReference type="ARBA" id="ARBA00022833"/>
    </source>
</evidence>
<dbReference type="RefSeq" id="XP_022467316.1">
    <property type="nucleotide sequence ID" value="XM_022611084.1"/>
</dbReference>
<dbReference type="AlphaFoldDB" id="J7S499"/>
<dbReference type="GO" id="GO:1990429">
    <property type="term" value="C:peroxisomal importomer complex"/>
    <property type="evidence" value="ECO:0007669"/>
    <property type="project" value="EnsemblFungi"/>
</dbReference>
<dbReference type="Proteomes" id="UP000006310">
    <property type="component" value="Chromosome 13"/>
</dbReference>
<dbReference type="GO" id="GO:0008320">
    <property type="term" value="F:protein transmembrane transporter activity"/>
    <property type="evidence" value="ECO:0007669"/>
    <property type="project" value="EnsemblFungi"/>
</dbReference>
<keyword evidence="10" id="KW-0653">Protein transport</keyword>
<keyword evidence="11" id="KW-1133">Transmembrane helix</keyword>
<dbReference type="GO" id="GO:0061630">
    <property type="term" value="F:ubiquitin protein ligase activity"/>
    <property type="evidence" value="ECO:0007669"/>
    <property type="project" value="EnsemblFungi"/>
</dbReference>
<reference evidence="17 18" key="1">
    <citation type="journal article" date="2011" name="Proc. Natl. Acad. Sci. U.S.A.">
        <title>Evolutionary erosion of yeast sex chromosomes by mating-type switching accidents.</title>
        <authorList>
            <person name="Gordon J.L."/>
            <person name="Armisen D."/>
            <person name="Proux-Wera E."/>
            <person name="Oheigeartaigh S.S."/>
            <person name="Byrne K.P."/>
            <person name="Wolfe K.H."/>
        </authorList>
    </citation>
    <scope>NUCLEOTIDE SEQUENCE [LARGE SCALE GENOMIC DNA]</scope>
    <source>
        <strain evidence="18">ATCC MYA-139 / BCRC 22969 / CBS 8797 / CCRC 22969 / KCTC 17520 / NBRC 10181 / NCYC 3082</strain>
    </source>
</reference>
<dbReference type="GeneID" id="34528852"/>
<gene>
    <name evidence="17" type="primary">KNAG0M02190</name>
    <name evidence="17" type="ordered locus">KNAG_0M02190</name>
</gene>
<dbReference type="GO" id="GO:0044721">
    <property type="term" value="P:protein import into peroxisome matrix, substrate release"/>
    <property type="evidence" value="ECO:0007669"/>
    <property type="project" value="EnsemblFungi"/>
</dbReference>
<evidence type="ECO:0000256" key="12">
    <source>
        <dbReference type="ARBA" id="ARBA00023136"/>
    </source>
</evidence>
<evidence type="ECO:0000256" key="5">
    <source>
        <dbReference type="ARBA" id="ARBA00022448"/>
    </source>
</evidence>
<dbReference type="eggNOG" id="KOG0826">
    <property type="taxonomic scope" value="Eukaryota"/>
</dbReference>
<comment type="subcellular location">
    <subcellularLocation>
        <location evidence="1">Peroxisome membrane</location>
        <topology evidence="1">Multi-pass membrane protein</topology>
    </subcellularLocation>
</comment>
<dbReference type="PANTHER" id="PTHR12888">
    <property type="entry name" value="PEROXISOME ASSEMBLY PROTEIN 12 PEROXIN-12"/>
    <property type="match status" value="1"/>
</dbReference>
<sequence>MSFYANLPVGVGDVAAQPTLFEVVSSEEVEALLPRALRYVLARHWVAGRPTRVNLWLHNRFDEWYFGVVKLAVEWYHLQTHGTTFVDKFYGLGRASAVEGTPLTRVQRIAVMLQKIVVPYVEEKLQRYGEVGLLGQWVPLATRLIRLLDLLWKLRYLQGDPCSAGILDYLFRIRRTRLATSSADSGNMEPSSSRLPRSNWYSVAGQWARGAGTVGNAALYSCSQLFPLFIFSLKVYQWLQDHADQQRGSQGDEDTVPAPGPFKMSTAPMTSGCPVCRDEVRNACVLETGVVVCYPCALAYVSSHEGKCPVTGKQLLGCTLDDEGQWTFRDGLRKLLI</sequence>
<dbReference type="InterPro" id="IPR013083">
    <property type="entry name" value="Znf_RING/FYVE/PHD"/>
</dbReference>
<evidence type="ECO:0000256" key="11">
    <source>
        <dbReference type="ARBA" id="ARBA00022989"/>
    </source>
</evidence>
<protein>
    <recommendedName>
        <fullName evidence="4">Peroxisome assembly protein 12</fullName>
    </recommendedName>
    <alternativeName>
        <fullName evidence="14">Peroxin-12</fullName>
    </alternativeName>
</protein>
<dbReference type="GO" id="GO:0006513">
    <property type="term" value="P:protein monoubiquitination"/>
    <property type="evidence" value="ECO:0007669"/>
    <property type="project" value="TreeGrafter"/>
</dbReference>
<evidence type="ECO:0000256" key="2">
    <source>
        <dbReference type="ARBA" id="ARBA00004906"/>
    </source>
</evidence>
<comment type="subunit">
    <text evidence="15">Component of the PEX2-PEX10-PEX12 retrotranslocation channel, composed of PEX2, PEX10 and PEX12.</text>
</comment>
<evidence type="ECO:0000256" key="15">
    <source>
        <dbReference type="ARBA" id="ARBA00034505"/>
    </source>
</evidence>
<keyword evidence="9" id="KW-0862">Zinc</keyword>
<evidence type="ECO:0000256" key="4">
    <source>
        <dbReference type="ARBA" id="ARBA00018980"/>
    </source>
</evidence>
<evidence type="ECO:0000256" key="6">
    <source>
        <dbReference type="ARBA" id="ARBA00022692"/>
    </source>
</evidence>
<keyword evidence="12" id="KW-0472">Membrane</keyword>
<dbReference type="PANTHER" id="PTHR12888:SF0">
    <property type="entry name" value="PEROXISOME ASSEMBLY PROTEIN 12"/>
    <property type="match status" value="1"/>
</dbReference>
<feature type="domain" description="Pex N-terminal" evidence="16">
    <location>
        <begin position="27"/>
        <end position="240"/>
    </location>
</feature>
<evidence type="ECO:0000256" key="3">
    <source>
        <dbReference type="ARBA" id="ARBA00008704"/>
    </source>
</evidence>
<dbReference type="InterPro" id="IPR006845">
    <property type="entry name" value="Pex_N"/>
</dbReference>
<evidence type="ECO:0000313" key="17">
    <source>
        <dbReference type="EMBL" id="CCK73072.1"/>
    </source>
</evidence>
<dbReference type="GO" id="GO:0000151">
    <property type="term" value="C:ubiquitin ligase complex"/>
    <property type="evidence" value="ECO:0007669"/>
    <property type="project" value="EnsemblFungi"/>
</dbReference>
<dbReference type="GO" id="GO:0043161">
    <property type="term" value="P:proteasome-mediated ubiquitin-dependent protein catabolic process"/>
    <property type="evidence" value="ECO:0007669"/>
    <property type="project" value="EnsemblFungi"/>
</dbReference>
<dbReference type="STRING" id="1071383.J7S499"/>
<evidence type="ECO:0000256" key="14">
    <source>
        <dbReference type="ARBA" id="ARBA00029692"/>
    </source>
</evidence>